<comment type="caution">
    <text evidence="2">The sequence shown here is derived from an EMBL/GenBank/DDBJ whole genome shotgun (WGS) entry which is preliminary data.</text>
</comment>
<name>A0A9D1W508_9FIRM</name>
<dbReference type="InterPro" id="IPR012337">
    <property type="entry name" value="RNaseH-like_sf"/>
</dbReference>
<dbReference type="SUPFAM" id="SSF53098">
    <property type="entry name" value="Ribonuclease H-like"/>
    <property type="match status" value="1"/>
</dbReference>
<dbReference type="InterPro" id="IPR023319">
    <property type="entry name" value="Tex-like_HTH_dom_sf"/>
</dbReference>
<dbReference type="SUPFAM" id="SSF50249">
    <property type="entry name" value="Nucleic acid-binding proteins"/>
    <property type="match status" value="1"/>
</dbReference>
<reference evidence="2" key="1">
    <citation type="journal article" date="2021" name="PeerJ">
        <title>Extensive microbial diversity within the chicken gut microbiome revealed by metagenomics and culture.</title>
        <authorList>
            <person name="Gilroy R."/>
            <person name="Ravi A."/>
            <person name="Getino M."/>
            <person name="Pursley I."/>
            <person name="Horton D.L."/>
            <person name="Alikhan N.F."/>
            <person name="Baker D."/>
            <person name="Gharbi K."/>
            <person name="Hall N."/>
            <person name="Watson M."/>
            <person name="Adriaenssens E.M."/>
            <person name="Foster-Nyarko E."/>
            <person name="Jarju S."/>
            <person name="Secka A."/>
            <person name="Antonio M."/>
            <person name="Oren A."/>
            <person name="Chaudhuri R.R."/>
            <person name="La Ragione R."/>
            <person name="Hildebrand F."/>
            <person name="Pallen M.J."/>
        </authorList>
    </citation>
    <scope>NUCLEOTIDE SEQUENCE</scope>
    <source>
        <strain evidence="2">ChiGjej4B4-12881</strain>
    </source>
</reference>
<gene>
    <name evidence="2" type="ORF">IAA28_03900</name>
</gene>
<dbReference type="FunFam" id="1.10.10.650:FF:000001">
    <property type="entry name" value="S1 RNA-binding domain 1"/>
    <property type="match status" value="1"/>
</dbReference>
<dbReference type="GO" id="GO:0006139">
    <property type="term" value="P:nucleobase-containing compound metabolic process"/>
    <property type="evidence" value="ECO:0007669"/>
    <property type="project" value="InterPro"/>
</dbReference>
<dbReference type="FunFam" id="1.10.150.310:FF:000001">
    <property type="entry name" value="RNA-binding transcriptional accessory protein"/>
    <property type="match status" value="1"/>
</dbReference>
<dbReference type="InterPro" id="IPR006641">
    <property type="entry name" value="YqgF/RNaseH-like_dom"/>
</dbReference>
<dbReference type="Gene3D" id="2.40.50.140">
    <property type="entry name" value="Nucleic acid-binding proteins"/>
    <property type="match status" value="1"/>
</dbReference>
<dbReference type="InterPro" id="IPR044146">
    <property type="entry name" value="S1_Tex"/>
</dbReference>
<dbReference type="InterPro" id="IPR037027">
    <property type="entry name" value="YqgF/RNaseH-like_dom_sf"/>
</dbReference>
<dbReference type="InterPro" id="IPR023323">
    <property type="entry name" value="Tex-like_dom_sf"/>
</dbReference>
<dbReference type="InterPro" id="IPR032639">
    <property type="entry name" value="Tex_YqgF"/>
</dbReference>
<dbReference type="Gene3D" id="1.10.10.650">
    <property type="entry name" value="RuvA domain 2-like"/>
    <property type="match status" value="1"/>
</dbReference>
<feature type="domain" description="S1 motif" evidence="1">
    <location>
        <begin position="643"/>
        <end position="712"/>
    </location>
</feature>
<dbReference type="AlphaFoldDB" id="A0A9D1W508"/>
<reference evidence="2" key="2">
    <citation type="submission" date="2021-04" db="EMBL/GenBank/DDBJ databases">
        <authorList>
            <person name="Gilroy R."/>
        </authorList>
    </citation>
    <scope>NUCLEOTIDE SEQUENCE</scope>
    <source>
        <strain evidence="2">ChiGjej4B4-12881</strain>
    </source>
</reference>
<dbReference type="Pfam" id="PF22706">
    <property type="entry name" value="Tex_central_region"/>
    <property type="match status" value="1"/>
</dbReference>
<evidence type="ECO:0000259" key="1">
    <source>
        <dbReference type="PROSITE" id="PS50126"/>
    </source>
</evidence>
<proteinExistence type="predicted"/>
<dbReference type="PANTHER" id="PTHR10724">
    <property type="entry name" value="30S RIBOSOMAL PROTEIN S1"/>
    <property type="match status" value="1"/>
</dbReference>
<dbReference type="SUPFAM" id="SSF158832">
    <property type="entry name" value="Tex N-terminal region-like"/>
    <property type="match status" value="1"/>
</dbReference>
<dbReference type="InterPro" id="IPR041692">
    <property type="entry name" value="HHH_9"/>
</dbReference>
<dbReference type="SMART" id="SM00316">
    <property type="entry name" value="S1"/>
    <property type="match status" value="1"/>
</dbReference>
<dbReference type="GO" id="GO:0003735">
    <property type="term" value="F:structural constituent of ribosome"/>
    <property type="evidence" value="ECO:0007669"/>
    <property type="project" value="TreeGrafter"/>
</dbReference>
<dbReference type="InterPro" id="IPR003029">
    <property type="entry name" value="S1_domain"/>
</dbReference>
<dbReference type="SMART" id="SM00732">
    <property type="entry name" value="YqgFc"/>
    <property type="match status" value="1"/>
</dbReference>
<dbReference type="InterPro" id="IPR012340">
    <property type="entry name" value="NA-bd_OB-fold"/>
</dbReference>
<evidence type="ECO:0000313" key="3">
    <source>
        <dbReference type="Proteomes" id="UP000886780"/>
    </source>
</evidence>
<organism evidence="2 3">
    <name type="scientific">Candidatus Lachnoclostridium stercoripullorum</name>
    <dbReference type="NCBI Taxonomy" id="2838635"/>
    <lineage>
        <taxon>Bacteria</taxon>
        <taxon>Bacillati</taxon>
        <taxon>Bacillota</taxon>
        <taxon>Clostridia</taxon>
        <taxon>Lachnospirales</taxon>
        <taxon>Lachnospiraceae</taxon>
    </lineage>
</organism>
<dbReference type="EMBL" id="DXEU01000066">
    <property type="protein sequence ID" value="HIX51932.1"/>
    <property type="molecule type" value="Genomic_DNA"/>
</dbReference>
<accession>A0A9D1W508</accession>
<protein>
    <submittedName>
        <fullName evidence="2">RNA-binding transcriptional accessory protein</fullName>
    </submittedName>
</protein>
<dbReference type="GO" id="GO:0003729">
    <property type="term" value="F:mRNA binding"/>
    <property type="evidence" value="ECO:0007669"/>
    <property type="project" value="TreeGrafter"/>
</dbReference>
<dbReference type="SUPFAM" id="SSF47781">
    <property type="entry name" value="RuvA domain 2-like"/>
    <property type="match status" value="2"/>
</dbReference>
<dbReference type="Pfam" id="PF12836">
    <property type="entry name" value="HHH_3"/>
    <property type="match status" value="1"/>
</dbReference>
<dbReference type="Pfam" id="PF09371">
    <property type="entry name" value="Tex_N"/>
    <property type="match status" value="1"/>
</dbReference>
<sequence>MDIIKTLQQELNIRYSQAEAAVKLIDEGNTIPFIARYRKEATGSLNDEVLRALDERLRYLRNLEEKKEQVIGTIREQGKLTEELERQIQEAATMVAVDDLYRPYRPKRRTRAMIAREKGLEPLAERIAAQELGRPALEEAADFVSEERGVADAAEALAGAMDILAEQISDNAVYRTYIRRITTDQGQLQAAAKDAAKPSVYETYYQYQEPVRKCAGHRVLALNRGEAEKYLTVKVLAPEESILKYLDKQIVTKENPFTAPVLREAAEDSYRRLIAPAIEREIRSSLTEKAESGAIRVFGKNLEQLLMQPPIAGHTVLGWDPAFRTGCKLAVVDATGKVLDTVVIFPTAPQNKVEESKKILKELIRKYRITLISVGNGTASRESEQIIVELLKEIRDPVKYVIVNEAGASVYSASKLAAEEFPKFDVGQRSAVSIARRLQDPLAELVKIDPRSIGVGQYQHDMNQKNLSETLRGVVEDCVNKVGVDLNTASASLLEYVSGISKTVARNIVAYREENGAFTDRKQLLKVPKLGPKAFEQCAGFMRIQGGANPLDGTSVHPESYGAAENLLHRLGFQPEEVAGGGLKGLGKKIGDYGKMAEELGVGEITLRDIVAELEKPGRDPREEMPKPILRTDVMEMKDLKPGMVLKGTVRNVIDFGAFVDIGVHQDGLVHISQMTERYIKHPLEAVSVGDIVEVKVLCVDLEKKRISLTMKL</sequence>
<dbReference type="GO" id="GO:0006412">
    <property type="term" value="P:translation"/>
    <property type="evidence" value="ECO:0007669"/>
    <property type="project" value="TreeGrafter"/>
</dbReference>
<dbReference type="InterPro" id="IPR010994">
    <property type="entry name" value="RuvA_2-like"/>
</dbReference>
<dbReference type="InterPro" id="IPR018974">
    <property type="entry name" value="Tex-like_N"/>
</dbReference>
<dbReference type="GO" id="GO:0005737">
    <property type="term" value="C:cytoplasm"/>
    <property type="evidence" value="ECO:0007669"/>
    <property type="project" value="UniProtKB-ARBA"/>
</dbReference>
<dbReference type="Gene3D" id="3.30.420.140">
    <property type="entry name" value="YqgF/RNase H-like domain"/>
    <property type="match status" value="1"/>
</dbReference>
<dbReference type="FunFam" id="2.40.50.140:FF:000051">
    <property type="entry name" value="RNA-binding transcriptional accessory protein"/>
    <property type="match status" value="1"/>
</dbReference>
<dbReference type="Gene3D" id="1.10.3500.10">
    <property type="entry name" value="Tex N-terminal region-like"/>
    <property type="match status" value="1"/>
</dbReference>
<dbReference type="Pfam" id="PF00575">
    <property type="entry name" value="S1"/>
    <property type="match status" value="1"/>
</dbReference>
<evidence type="ECO:0000313" key="2">
    <source>
        <dbReference type="EMBL" id="HIX51932.1"/>
    </source>
</evidence>
<dbReference type="Proteomes" id="UP000886780">
    <property type="component" value="Unassembled WGS sequence"/>
</dbReference>
<dbReference type="InterPro" id="IPR050437">
    <property type="entry name" value="Ribos_protein_bS1-like"/>
</dbReference>
<dbReference type="PANTHER" id="PTHR10724:SF10">
    <property type="entry name" value="S1 RNA-BINDING DOMAIN-CONTAINING PROTEIN 1"/>
    <property type="match status" value="1"/>
</dbReference>
<dbReference type="InterPro" id="IPR055179">
    <property type="entry name" value="Tex-like_central_region"/>
</dbReference>
<dbReference type="CDD" id="cd05685">
    <property type="entry name" value="S1_Tex"/>
    <property type="match status" value="1"/>
</dbReference>
<dbReference type="FunFam" id="3.30.420.140:FF:000001">
    <property type="entry name" value="RNA-binding transcriptional accessory protein"/>
    <property type="match status" value="1"/>
</dbReference>
<dbReference type="Pfam" id="PF17674">
    <property type="entry name" value="HHH_9"/>
    <property type="match status" value="1"/>
</dbReference>
<dbReference type="Pfam" id="PF16921">
    <property type="entry name" value="Tex_YqgF"/>
    <property type="match status" value="1"/>
</dbReference>
<dbReference type="PROSITE" id="PS50126">
    <property type="entry name" value="S1"/>
    <property type="match status" value="1"/>
</dbReference>
<dbReference type="Gene3D" id="1.10.150.310">
    <property type="entry name" value="Tex RuvX-like domain-like"/>
    <property type="match status" value="1"/>
</dbReference>